<dbReference type="InterPro" id="IPR000210">
    <property type="entry name" value="BTB/POZ_dom"/>
</dbReference>
<proteinExistence type="predicted"/>
<feature type="domain" description="BTB" evidence="1">
    <location>
        <begin position="181"/>
        <end position="248"/>
    </location>
</feature>
<dbReference type="SUPFAM" id="SSF54695">
    <property type="entry name" value="POZ domain"/>
    <property type="match status" value="1"/>
</dbReference>
<dbReference type="PROSITE" id="PS50097">
    <property type="entry name" value="BTB"/>
    <property type="match status" value="1"/>
</dbReference>
<dbReference type="PANTHER" id="PTHR24413">
    <property type="entry name" value="SPECKLE-TYPE POZ PROTEIN"/>
    <property type="match status" value="1"/>
</dbReference>
<dbReference type="AlphaFoldDB" id="A0AAV2AES0"/>
<name>A0AAV2AES0_9ARAC</name>
<dbReference type="EMBL" id="CAXIEN010000156">
    <property type="protein sequence ID" value="CAL1282496.1"/>
    <property type="molecule type" value="Genomic_DNA"/>
</dbReference>
<organism evidence="2 3">
    <name type="scientific">Larinioides sclopetarius</name>
    <dbReference type="NCBI Taxonomy" id="280406"/>
    <lineage>
        <taxon>Eukaryota</taxon>
        <taxon>Metazoa</taxon>
        <taxon>Ecdysozoa</taxon>
        <taxon>Arthropoda</taxon>
        <taxon>Chelicerata</taxon>
        <taxon>Arachnida</taxon>
        <taxon>Araneae</taxon>
        <taxon>Araneomorphae</taxon>
        <taxon>Entelegynae</taxon>
        <taxon>Araneoidea</taxon>
        <taxon>Araneidae</taxon>
        <taxon>Larinioides</taxon>
    </lineage>
</organism>
<dbReference type="Gene3D" id="1.25.40.420">
    <property type="match status" value="1"/>
</dbReference>
<reference evidence="2 3" key="1">
    <citation type="submission" date="2024-04" db="EMBL/GenBank/DDBJ databases">
        <authorList>
            <person name="Rising A."/>
            <person name="Reimegard J."/>
            <person name="Sonavane S."/>
            <person name="Akerstrom W."/>
            <person name="Nylinder S."/>
            <person name="Hedman E."/>
            <person name="Kallberg Y."/>
        </authorList>
    </citation>
    <scope>NUCLEOTIDE SEQUENCE [LARGE SCALE GENOMIC DNA]</scope>
</reference>
<evidence type="ECO:0000259" key="1">
    <source>
        <dbReference type="PROSITE" id="PS50097"/>
    </source>
</evidence>
<comment type="caution">
    <text evidence="2">The sequence shown here is derived from an EMBL/GenBank/DDBJ whole genome shotgun (WGS) entry which is preliminary data.</text>
</comment>
<dbReference type="Proteomes" id="UP001497382">
    <property type="component" value="Unassembled WGS sequence"/>
</dbReference>
<protein>
    <recommendedName>
        <fullName evidence="1">BTB domain-containing protein</fullName>
    </recommendedName>
</protein>
<dbReference type="SMART" id="SM00225">
    <property type="entry name" value="BTB"/>
    <property type="match status" value="1"/>
</dbReference>
<keyword evidence="3" id="KW-1185">Reference proteome</keyword>
<dbReference type="InterPro" id="IPR011333">
    <property type="entry name" value="SKP1/BTB/POZ_sf"/>
</dbReference>
<dbReference type="Pfam" id="PF00651">
    <property type="entry name" value="BTB"/>
    <property type="match status" value="1"/>
</dbReference>
<gene>
    <name evidence="2" type="ORF">LARSCL_LOCUS12108</name>
</gene>
<sequence length="348" mass="40707">MTHKCEKIGSINTMEGWIDTKAITRISTKMHRIRWTIENVSKVAIDTKLSGPDFHLTPTCMAATAFKRNTQYLYVYVCNKSDTEIQIERKISLFDCNDKKLHENIDSRIYTLQKDADIHILSNVQDRSRFDALPNNTLVIDLSISMRGDIITKIYRFQNIIDSQGKLMEDLKTMQENSVNSDVSLHVGNEQISAHWSILRSRSPYFKKMFDSEMLERFENSITVTDISLHTLKKLIQFLYTADFVENDEDDLEELFNLYYSADKYEVLDMRTLCGFKIMSKATSDNVCQIFQFAHRHNDKDLKFQAMEFIRFHSNAVFQTDAWKKFESSEPLTAELFTFCLKKEKFDC</sequence>
<evidence type="ECO:0000313" key="3">
    <source>
        <dbReference type="Proteomes" id="UP001497382"/>
    </source>
</evidence>
<accession>A0AAV2AES0</accession>
<dbReference type="Gene3D" id="3.30.710.10">
    <property type="entry name" value="Potassium Channel Kv1.1, Chain A"/>
    <property type="match status" value="1"/>
</dbReference>
<evidence type="ECO:0000313" key="2">
    <source>
        <dbReference type="EMBL" id="CAL1282496.1"/>
    </source>
</evidence>
<dbReference type="CDD" id="cd18186">
    <property type="entry name" value="BTB_POZ_ZBTB_KLHL-like"/>
    <property type="match status" value="1"/>
</dbReference>